<comment type="similarity">
    <text evidence="2">Belongs to the major royal jelly protein family.</text>
</comment>
<accession>A0A813QXD5</accession>
<keyword evidence="3" id="KW-0964">Secreted</keyword>
<dbReference type="EMBL" id="CAJNOH010000024">
    <property type="protein sequence ID" value="CAF0773285.1"/>
    <property type="molecule type" value="Genomic_DNA"/>
</dbReference>
<sequence>MPNNNLELTHDEKILYYKLSFSFNWFQISTDHLLNESINATELGQKVSISWKTMPTSGTTMDENSFIYLMVLDRQAIWQQNIIDGSYKNNCT</sequence>
<name>A0A813QXD5_9BILA</name>
<dbReference type="AlphaFoldDB" id="A0A813QXD5"/>
<comment type="caution">
    <text evidence="4">The sequence shown here is derived from an EMBL/GenBank/DDBJ whole genome shotgun (WGS) entry which is preliminary data.</text>
</comment>
<dbReference type="GO" id="GO:0005576">
    <property type="term" value="C:extracellular region"/>
    <property type="evidence" value="ECO:0007669"/>
    <property type="project" value="UniProtKB-SubCell"/>
</dbReference>
<reference evidence="4" key="1">
    <citation type="submission" date="2021-02" db="EMBL/GenBank/DDBJ databases">
        <authorList>
            <person name="Nowell W R."/>
        </authorList>
    </citation>
    <scope>NUCLEOTIDE SEQUENCE</scope>
</reference>
<comment type="subcellular location">
    <subcellularLocation>
        <location evidence="1">Secreted</location>
    </subcellularLocation>
</comment>
<evidence type="ECO:0000256" key="3">
    <source>
        <dbReference type="ARBA" id="ARBA00022525"/>
    </source>
</evidence>
<dbReference type="InterPro" id="IPR011042">
    <property type="entry name" value="6-blade_b-propeller_TolB-like"/>
</dbReference>
<evidence type="ECO:0000256" key="2">
    <source>
        <dbReference type="ARBA" id="ARBA00009127"/>
    </source>
</evidence>
<evidence type="ECO:0000313" key="4">
    <source>
        <dbReference type="EMBL" id="CAF0773285.1"/>
    </source>
</evidence>
<dbReference type="Pfam" id="PF03022">
    <property type="entry name" value="MRJP"/>
    <property type="match status" value="1"/>
</dbReference>
<dbReference type="Proteomes" id="UP000663854">
    <property type="component" value="Unassembled WGS sequence"/>
</dbReference>
<dbReference type="Gene3D" id="2.120.10.30">
    <property type="entry name" value="TolB, C-terminal domain"/>
    <property type="match status" value="1"/>
</dbReference>
<protein>
    <submittedName>
        <fullName evidence="4">Uncharacterized protein</fullName>
    </submittedName>
</protein>
<evidence type="ECO:0000256" key="1">
    <source>
        <dbReference type="ARBA" id="ARBA00004613"/>
    </source>
</evidence>
<organism evidence="4 5">
    <name type="scientific">Rotaria sordida</name>
    <dbReference type="NCBI Taxonomy" id="392033"/>
    <lineage>
        <taxon>Eukaryota</taxon>
        <taxon>Metazoa</taxon>
        <taxon>Spiralia</taxon>
        <taxon>Gnathifera</taxon>
        <taxon>Rotifera</taxon>
        <taxon>Eurotatoria</taxon>
        <taxon>Bdelloidea</taxon>
        <taxon>Philodinida</taxon>
        <taxon>Philodinidae</taxon>
        <taxon>Rotaria</taxon>
    </lineage>
</organism>
<gene>
    <name evidence="4" type="ORF">PYM288_LOCUS3225</name>
</gene>
<dbReference type="InterPro" id="IPR017996">
    <property type="entry name" value="MRJP/yellow-related"/>
</dbReference>
<evidence type="ECO:0000313" key="5">
    <source>
        <dbReference type="Proteomes" id="UP000663854"/>
    </source>
</evidence>
<proteinExistence type="inferred from homology"/>